<dbReference type="Proteomes" id="UP001445335">
    <property type="component" value="Unassembled WGS sequence"/>
</dbReference>
<dbReference type="EMBL" id="JALJOU010000006">
    <property type="protein sequence ID" value="KAK9843415.1"/>
    <property type="molecule type" value="Genomic_DNA"/>
</dbReference>
<evidence type="ECO:0000256" key="5">
    <source>
        <dbReference type="ARBA" id="ARBA00023136"/>
    </source>
</evidence>
<name>A0AAW1SBC4_9CHLO</name>
<feature type="transmembrane region" description="Helical" evidence="7">
    <location>
        <begin position="150"/>
        <end position="171"/>
    </location>
</feature>
<evidence type="ECO:0000256" key="1">
    <source>
        <dbReference type="ARBA" id="ARBA00004141"/>
    </source>
</evidence>
<feature type="region of interest" description="Disordered" evidence="6">
    <location>
        <begin position="687"/>
        <end position="720"/>
    </location>
</feature>
<dbReference type="PANTHER" id="PTHR21355">
    <property type="entry name" value="G-PROTEIN COUPLED RECEPTOR-ASSOCIATED PROTEIN LMBRD2"/>
    <property type="match status" value="1"/>
</dbReference>
<reference evidence="9 10" key="1">
    <citation type="journal article" date="2024" name="Nat. Commun.">
        <title>Phylogenomics reveals the evolutionary origins of lichenization in chlorophyte algae.</title>
        <authorList>
            <person name="Puginier C."/>
            <person name="Libourel C."/>
            <person name="Otte J."/>
            <person name="Skaloud P."/>
            <person name="Haon M."/>
            <person name="Grisel S."/>
            <person name="Petersen M."/>
            <person name="Berrin J.G."/>
            <person name="Delaux P.M."/>
            <person name="Dal Grande F."/>
            <person name="Keller J."/>
        </authorList>
    </citation>
    <scope>NUCLEOTIDE SEQUENCE [LARGE SCALE GENOMIC DNA]</scope>
    <source>
        <strain evidence="9 10">SAG 245.80</strain>
    </source>
</reference>
<proteinExistence type="inferred from homology"/>
<feature type="transmembrane region" description="Helical" evidence="7">
    <location>
        <begin position="111"/>
        <end position="130"/>
    </location>
</feature>
<evidence type="ECO:0008006" key="11">
    <source>
        <dbReference type="Google" id="ProtNLM"/>
    </source>
</evidence>
<feature type="region of interest" description="Disordered" evidence="6">
    <location>
        <begin position="576"/>
        <end position="650"/>
    </location>
</feature>
<protein>
    <recommendedName>
        <fullName evidence="11">LMBR1-like membrane protein</fullName>
    </recommendedName>
</protein>
<feature type="signal peptide" evidence="8">
    <location>
        <begin position="1"/>
        <end position="24"/>
    </location>
</feature>
<dbReference type="PANTHER" id="PTHR21355:SF0">
    <property type="entry name" value="G-PROTEIN COUPLED RECEPTOR-ASSOCIATED PROTEIN LMBRD2"/>
    <property type="match status" value="1"/>
</dbReference>
<dbReference type="Pfam" id="PF04791">
    <property type="entry name" value="LMBR1"/>
    <property type="match status" value="1"/>
</dbReference>
<comment type="similarity">
    <text evidence="2">Belongs to the LIMR family.</text>
</comment>
<feature type="chain" id="PRO_5043430235" description="LMBR1-like membrane protein" evidence="8">
    <location>
        <begin position="25"/>
        <end position="720"/>
    </location>
</feature>
<accession>A0AAW1SBC4</accession>
<keyword evidence="3 7" id="KW-0812">Transmembrane</keyword>
<keyword evidence="10" id="KW-1185">Reference proteome</keyword>
<dbReference type="InterPro" id="IPR051584">
    <property type="entry name" value="GPCR-associated_LMBR1"/>
</dbReference>
<comment type="subcellular location">
    <subcellularLocation>
        <location evidence="1">Membrane</location>
        <topology evidence="1">Multi-pass membrane protein</topology>
    </subcellularLocation>
</comment>
<keyword evidence="4 7" id="KW-1133">Transmembrane helix</keyword>
<feature type="compositionally biased region" description="Basic residues" evidence="6">
    <location>
        <begin position="710"/>
        <end position="720"/>
    </location>
</feature>
<organism evidence="9 10">
    <name type="scientific">Elliptochloris bilobata</name>
    <dbReference type="NCBI Taxonomy" id="381761"/>
    <lineage>
        <taxon>Eukaryota</taxon>
        <taxon>Viridiplantae</taxon>
        <taxon>Chlorophyta</taxon>
        <taxon>core chlorophytes</taxon>
        <taxon>Trebouxiophyceae</taxon>
        <taxon>Trebouxiophyceae incertae sedis</taxon>
        <taxon>Elliptochloris clade</taxon>
        <taxon>Elliptochloris</taxon>
    </lineage>
</organism>
<evidence type="ECO:0000256" key="2">
    <source>
        <dbReference type="ARBA" id="ARBA00010487"/>
    </source>
</evidence>
<dbReference type="GO" id="GO:0016020">
    <property type="term" value="C:membrane"/>
    <property type="evidence" value="ECO:0007669"/>
    <property type="project" value="UniProtKB-SubCell"/>
</dbReference>
<feature type="transmembrane region" description="Helical" evidence="7">
    <location>
        <begin position="489"/>
        <end position="507"/>
    </location>
</feature>
<feature type="compositionally biased region" description="Gly residues" evidence="6">
    <location>
        <begin position="612"/>
        <end position="635"/>
    </location>
</feature>
<feature type="transmembrane region" description="Helical" evidence="7">
    <location>
        <begin position="401"/>
        <end position="421"/>
    </location>
</feature>
<evidence type="ECO:0000256" key="4">
    <source>
        <dbReference type="ARBA" id="ARBA00022989"/>
    </source>
</evidence>
<comment type="caution">
    <text evidence="9">The sequence shown here is derived from an EMBL/GenBank/DDBJ whole genome shotgun (WGS) entry which is preliminary data.</text>
</comment>
<keyword evidence="5 7" id="KW-0472">Membrane</keyword>
<feature type="transmembrane region" description="Helical" evidence="7">
    <location>
        <begin position="34"/>
        <end position="56"/>
    </location>
</feature>
<evidence type="ECO:0000256" key="3">
    <source>
        <dbReference type="ARBA" id="ARBA00022692"/>
    </source>
</evidence>
<evidence type="ECO:0000313" key="9">
    <source>
        <dbReference type="EMBL" id="KAK9843415.1"/>
    </source>
</evidence>
<gene>
    <name evidence="9" type="ORF">WJX81_001086</name>
</gene>
<sequence length="720" mass="77293">MWSFYIPAMLAAVVVVLFVLRTYAAPSVPVFVRGIAMVGWITSISVIAIVPIDVWVTLTDGDTRSIAVMWLICYWTTQALSYLLIPLTQGFCDAGEFTFAGRLRASIRHNLTYYLSLGAAALLGVLALLVSGQLSWDDLIPLAMLLSNTYGLVAVVLLMGYGLVAIPRALWREANPDARLRFAFYRVGRAAEKLEDATFEMQLVANVVEATSQPMPRRDPLRPLMDIIYREADEQAPVRPGQVARDERGRVCLDDLADADLDYGADRAGLAALRRRMHKAITAYNALRAEYANEVALALSLEAVVRARSTGDYTAPLAADSPVSSRVVVAAAQAWLAYCALARPWVRRVGALAAGAASFLIVWSEATIGSGTHPDLSPFSHAIHAGARGEVATQMLVGAPLAYMATACYYTLARLGVFYFYRVVPGATGSHSLLMNASQVTRFAAPLAYNCLHVIRMHEYLPQGRRTVFAQKMSPAMADVPVFGTDFNTWFPLVTAVYCMLLFLNVWDRLARCCIPKRLRFDEDIGDDQHTERGRALLRQEQEARVRGQPIGECLGLWGSPESPGGSAEVRARNLAARDADATASSGDRGRKAVLQGASKPEAHRRSNPGGRASGTGGGYAGGGVRSGSGSGNVSGGEALPTRGSSPALTHGLLRNTFEANGSSSPGSLDDMFSRLAGGGAASEAAYGDLGRIDDQPSNPSPLSSSARRAGARTKKSAWT</sequence>
<feature type="compositionally biased region" description="Polar residues" evidence="6">
    <location>
        <begin position="696"/>
        <end position="707"/>
    </location>
</feature>
<evidence type="ECO:0000313" key="10">
    <source>
        <dbReference type="Proteomes" id="UP001445335"/>
    </source>
</evidence>
<dbReference type="AlphaFoldDB" id="A0AAW1SBC4"/>
<dbReference type="InterPro" id="IPR006876">
    <property type="entry name" value="LMBR1-like_membr_prot"/>
</dbReference>
<evidence type="ECO:0000256" key="6">
    <source>
        <dbReference type="SAM" id="MobiDB-lite"/>
    </source>
</evidence>
<keyword evidence="8" id="KW-0732">Signal</keyword>
<evidence type="ECO:0000256" key="7">
    <source>
        <dbReference type="SAM" id="Phobius"/>
    </source>
</evidence>
<evidence type="ECO:0000256" key="8">
    <source>
        <dbReference type="SAM" id="SignalP"/>
    </source>
</evidence>